<name>A0AAD2KN89_NEIME</name>
<evidence type="ECO:0000313" key="1">
    <source>
        <dbReference type="EMBL" id="CWT99075.1"/>
    </source>
</evidence>
<comment type="caution">
    <text evidence="1">The sequence shown here is derived from an EMBL/GenBank/DDBJ whole genome shotgun (WGS) entry which is preliminary data.</text>
</comment>
<dbReference type="EMBL" id="FFEF01000008">
    <property type="protein sequence ID" value="CWT99075.1"/>
    <property type="molecule type" value="Genomic_DNA"/>
</dbReference>
<reference evidence="1 2" key="1">
    <citation type="submission" date="2016-02" db="EMBL/GenBank/DDBJ databases">
        <authorList>
            <consortium name="Pathogen Informatics"/>
        </authorList>
    </citation>
    <scope>NUCLEOTIDE SEQUENCE [LARGE SCALE GENOMIC DNA]</scope>
    <source>
        <strain evidence="1 2">2842STDY5881531</strain>
    </source>
</reference>
<dbReference type="AlphaFoldDB" id="A0AAD2KN89"/>
<proteinExistence type="predicted"/>
<gene>
    <name evidence="1" type="ORF">ERS514851_00971</name>
</gene>
<organism evidence="1 2">
    <name type="scientific">Neisseria meningitidis</name>
    <dbReference type="NCBI Taxonomy" id="487"/>
    <lineage>
        <taxon>Bacteria</taxon>
        <taxon>Pseudomonadati</taxon>
        <taxon>Pseudomonadota</taxon>
        <taxon>Betaproteobacteria</taxon>
        <taxon>Neisseriales</taxon>
        <taxon>Neisseriaceae</taxon>
        <taxon>Neisseria</taxon>
    </lineage>
</organism>
<accession>A0AAD2KN89</accession>
<evidence type="ECO:0000313" key="2">
    <source>
        <dbReference type="Proteomes" id="UP000069876"/>
    </source>
</evidence>
<dbReference type="AntiFam" id="ANF00180">
    <property type="entry name" value="Shadow ORF (opposite PGK1)"/>
</dbReference>
<dbReference type="Proteomes" id="UP000069876">
    <property type="component" value="Unassembled WGS sequence"/>
</dbReference>
<sequence>MRGNGRNVVFGVELAFGRAAQVGHHDNGCAVVHAVLDGRERGADTGVVADFAVFERHVHIGADEDGFALHVLFGQF</sequence>
<protein>
    <submittedName>
        <fullName evidence="1">Uncharacterized protein</fullName>
    </submittedName>
</protein>